<dbReference type="SUPFAM" id="SSF143631">
    <property type="entry name" value="ApbE-like"/>
    <property type="match status" value="1"/>
</dbReference>
<proteinExistence type="inferred from homology"/>
<dbReference type="EC" id="2.7.1.180" evidence="1 10"/>
<dbReference type="Gene3D" id="3.10.520.10">
    <property type="entry name" value="ApbE-like domains"/>
    <property type="match status" value="1"/>
</dbReference>
<dbReference type="PANTHER" id="PTHR30040">
    <property type="entry name" value="THIAMINE BIOSYNTHESIS LIPOPROTEIN APBE"/>
    <property type="match status" value="1"/>
</dbReference>
<dbReference type="Pfam" id="PF02424">
    <property type="entry name" value="ApbE"/>
    <property type="match status" value="1"/>
</dbReference>
<keyword evidence="3 10" id="KW-0285">Flavoprotein</keyword>
<comment type="similarity">
    <text evidence="10">Belongs to the ApbE family.</text>
</comment>
<sequence>MLIKKSILTSSLFLLLILCGLTSNAQVLRKRTTLLMGGRFDISIVAKDSLTAEQSINEVIAEITRIENLISDWKSDSQVSEVNQNAGIRPVKVDREVFELTQRALQFSEATKGGFDISFAAMDRIWKFDGSMTEMPSAEAIKKSVEKVGYKNIILDSIQSTIFLKLKGMKIGFGALGEGYATDKCRNMMLAKGIKAGIVNGSGDMTAWGRQPNGKDWNIGMTNPFHPDTLFAVVPLNDGAVTTSGSYEKFVVFNGKRYSHIINPATGYPATGLCSVSVFGPNAETANGLSTSLMVLGQKAGLLLLKKYPDYSCVMITDNGKLVKSKNFKIKKFKAKL</sequence>
<accession>A0AAT9H7E2</accession>
<evidence type="ECO:0000256" key="6">
    <source>
        <dbReference type="ARBA" id="ARBA00022827"/>
    </source>
</evidence>
<evidence type="ECO:0000256" key="9">
    <source>
        <dbReference type="ARBA" id="ARBA00048540"/>
    </source>
</evidence>
<evidence type="ECO:0000256" key="10">
    <source>
        <dbReference type="PIRNR" id="PIRNR006268"/>
    </source>
</evidence>
<dbReference type="InterPro" id="IPR003374">
    <property type="entry name" value="ApbE-like_sf"/>
</dbReference>
<evidence type="ECO:0000256" key="8">
    <source>
        <dbReference type="ARBA" id="ARBA00031306"/>
    </source>
</evidence>
<evidence type="ECO:0000256" key="11">
    <source>
        <dbReference type="PIRSR" id="PIRSR006268-2"/>
    </source>
</evidence>
<dbReference type="AlphaFoldDB" id="A0AAT9H7E2"/>
<reference evidence="12" key="1">
    <citation type="submission" date="2024-05" db="EMBL/GenBank/DDBJ databases">
        <title>Whole-Genome Sequence of CFS9, a Potential Fish Probiotic Isolated from the Body Surface of Silurus asotus.</title>
        <authorList>
            <person name="Kojima M."/>
            <person name="Tobioka K."/>
            <person name="Yokota K."/>
            <person name="Nakatani H."/>
            <person name="Hori K."/>
            <person name="Tamaru Y."/>
            <person name="Okazaki F."/>
        </authorList>
    </citation>
    <scope>NUCLEOTIDE SEQUENCE</scope>
    <source>
        <strain evidence="12">CFS9</strain>
    </source>
</reference>
<dbReference type="GO" id="GO:0046872">
    <property type="term" value="F:metal ion binding"/>
    <property type="evidence" value="ECO:0007669"/>
    <property type="project" value="UniProtKB-UniRule"/>
</dbReference>
<evidence type="ECO:0000256" key="7">
    <source>
        <dbReference type="ARBA" id="ARBA00022842"/>
    </source>
</evidence>
<organism evidence="12">
    <name type="scientific">Flavobacterium sp. CFS9</name>
    <dbReference type="NCBI Taxonomy" id="3143118"/>
    <lineage>
        <taxon>Bacteria</taxon>
        <taxon>Pseudomonadati</taxon>
        <taxon>Bacteroidota</taxon>
        <taxon>Flavobacteriia</taxon>
        <taxon>Flavobacteriales</taxon>
        <taxon>Flavobacteriaceae</taxon>
        <taxon>Flavobacterium</taxon>
    </lineage>
</organism>
<evidence type="ECO:0000256" key="3">
    <source>
        <dbReference type="ARBA" id="ARBA00022630"/>
    </source>
</evidence>
<dbReference type="PANTHER" id="PTHR30040:SF2">
    <property type="entry name" value="FAD:PROTEIN FMN TRANSFERASE"/>
    <property type="match status" value="1"/>
</dbReference>
<dbReference type="RefSeq" id="WP_369616452.1">
    <property type="nucleotide sequence ID" value="NZ_AP031573.1"/>
</dbReference>
<evidence type="ECO:0000256" key="1">
    <source>
        <dbReference type="ARBA" id="ARBA00011955"/>
    </source>
</evidence>
<dbReference type="EMBL" id="AP031573">
    <property type="protein sequence ID" value="BFM45458.1"/>
    <property type="molecule type" value="Genomic_DNA"/>
</dbReference>
<feature type="binding site" evidence="11">
    <location>
        <position position="291"/>
    </location>
    <ligand>
        <name>Mg(2+)</name>
        <dbReference type="ChEBI" id="CHEBI:18420"/>
    </ligand>
</feature>
<keyword evidence="5 10" id="KW-0479">Metal-binding</keyword>
<evidence type="ECO:0000256" key="2">
    <source>
        <dbReference type="ARBA" id="ARBA00016337"/>
    </source>
</evidence>
<gene>
    <name evidence="12" type="ORF">CFS9_40990</name>
</gene>
<comment type="catalytic activity">
    <reaction evidence="9 10">
        <text>L-threonyl-[protein] + FAD = FMN-L-threonyl-[protein] + AMP + H(+)</text>
        <dbReference type="Rhea" id="RHEA:36847"/>
        <dbReference type="Rhea" id="RHEA-COMP:11060"/>
        <dbReference type="Rhea" id="RHEA-COMP:11061"/>
        <dbReference type="ChEBI" id="CHEBI:15378"/>
        <dbReference type="ChEBI" id="CHEBI:30013"/>
        <dbReference type="ChEBI" id="CHEBI:57692"/>
        <dbReference type="ChEBI" id="CHEBI:74257"/>
        <dbReference type="ChEBI" id="CHEBI:456215"/>
        <dbReference type="EC" id="2.7.1.180"/>
    </reaction>
</comment>
<dbReference type="GO" id="GO:0016740">
    <property type="term" value="F:transferase activity"/>
    <property type="evidence" value="ECO:0007669"/>
    <property type="project" value="UniProtKB-UniRule"/>
</dbReference>
<feature type="binding site" evidence="11">
    <location>
        <position position="175"/>
    </location>
    <ligand>
        <name>Mg(2+)</name>
        <dbReference type="ChEBI" id="CHEBI:18420"/>
    </ligand>
</feature>
<keyword evidence="6 10" id="KW-0274">FAD</keyword>
<evidence type="ECO:0000256" key="5">
    <source>
        <dbReference type="ARBA" id="ARBA00022723"/>
    </source>
</evidence>
<keyword evidence="4 10" id="KW-0808">Transferase</keyword>
<keyword evidence="7 10" id="KW-0460">Magnesium</keyword>
<comment type="cofactor">
    <cofactor evidence="11">
        <name>Mg(2+)</name>
        <dbReference type="ChEBI" id="CHEBI:18420"/>
    </cofactor>
    <cofactor evidence="11">
        <name>Mn(2+)</name>
        <dbReference type="ChEBI" id="CHEBI:29035"/>
    </cofactor>
    <text evidence="11">Magnesium. Can also use manganese.</text>
</comment>
<protein>
    <recommendedName>
        <fullName evidence="2 10">FAD:protein FMN transferase</fullName>
        <ecNumber evidence="1 10">2.7.1.180</ecNumber>
    </recommendedName>
    <alternativeName>
        <fullName evidence="8 10">Flavin transferase</fullName>
    </alternativeName>
</protein>
<dbReference type="PIRSF" id="PIRSF006268">
    <property type="entry name" value="ApbE"/>
    <property type="match status" value="1"/>
</dbReference>
<evidence type="ECO:0000256" key="4">
    <source>
        <dbReference type="ARBA" id="ARBA00022679"/>
    </source>
</evidence>
<name>A0AAT9H7E2_9FLAO</name>
<dbReference type="InterPro" id="IPR024932">
    <property type="entry name" value="ApbE"/>
</dbReference>
<evidence type="ECO:0000313" key="12">
    <source>
        <dbReference type="EMBL" id="BFM45458.1"/>
    </source>
</evidence>